<reference evidence="2 3" key="1">
    <citation type="submission" date="2019-07" db="EMBL/GenBank/DDBJ databases">
        <title>De Novo Assembly of kiwifruit Actinidia rufa.</title>
        <authorList>
            <person name="Sugita-Konishi S."/>
            <person name="Sato K."/>
            <person name="Mori E."/>
            <person name="Abe Y."/>
            <person name="Kisaki G."/>
            <person name="Hamano K."/>
            <person name="Suezawa K."/>
            <person name="Otani M."/>
            <person name="Fukuda T."/>
            <person name="Manabe T."/>
            <person name="Gomi K."/>
            <person name="Tabuchi M."/>
            <person name="Akimitsu K."/>
            <person name="Kataoka I."/>
        </authorList>
    </citation>
    <scope>NUCLEOTIDE SEQUENCE [LARGE SCALE GENOMIC DNA]</scope>
    <source>
        <strain evidence="3">cv. Fuchu</strain>
    </source>
</reference>
<dbReference type="GO" id="GO:0016301">
    <property type="term" value="F:kinase activity"/>
    <property type="evidence" value="ECO:0007669"/>
    <property type="project" value="UniProtKB-KW"/>
</dbReference>
<name>A0A7J0EZC3_9ERIC</name>
<sequence>MEVVEAGEDMAGKIGEGVPSRDPPLTYSRRTRRQQIQGGPAVDKLEEDLNLAGMIEHLVALDDVGVVDVAEDLNFAVDLSAYGVLVVAVYHLEGVESDRQAVEDLVDGATTAAPDSVHSL</sequence>
<organism evidence="2 3">
    <name type="scientific">Actinidia rufa</name>
    <dbReference type="NCBI Taxonomy" id="165716"/>
    <lineage>
        <taxon>Eukaryota</taxon>
        <taxon>Viridiplantae</taxon>
        <taxon>Streptophyta</taxon>
        <taxon>Embryophyta</taxon>
        <taxon>Tracheophyta</taxon>
        <taxon>Spermatophyta</taxon>
        <taxon>Magnoliopsida</taxon>
        <taxon>eudicotyledons</taxon>
        <taxon>Gunneridae</taxon>
        <taxon>Pentapetalae</taxon>
        <taxon>asterids</taxon>
        <taxon>Ericales</taxon>
        <taxon>Actinidiaceae</taxon>
        <taxon>Actinidia</taxon>
    </lineage>
</organism>
<dbReference type="AlphaFoldDB" id="A0A7J0EZC3"/>
<keyword evidence="3" id="KW-1185">Reference proteome</keyword>
<evidence type="ECO:0000313" key="3">
    <source>
        <dbReference type="Proteomes" id="UP000585474"/>
    </source>
</evidence>
<dbReference type="EMBL" id="BJWL01000008">
    <property type="protein sequence ID" value="GFY91788.1"/>
    <property type="molecule type" value="Genomic_DNA"/>
</dbReference>
<keyword evidence="2" id="KW-0418">Kinase</keyword>
<dbReference type="OrthoDB" id="1816505at2759"/>
<accession>A0A7J0EZC3</accession>
<keyword evidence="2" id="KW-0808">Transferase</keyword>
<protein>
    <submittedName>
        <fullName evidence="2">MAP kinase kinase 5</fullName>
    </submittedName>
</protein>
<dbReference type="Proteomes" id="UP000585474">
    <property type="component" value="Unassembled WGS sequence"/>
</dbReference>
<gene>
    <name evidence="2" type="ORF">Acr_08g0001840</name>
</gene>
<evidence type="ECO:0000313" key="2">
    <source>
        <dbReference type="EMBL" id="GFY91788.1"/>
    </source>
</evidence>
<evidence type="ECO:0000256" key="1">
    <source>
        <dbReference type="SAM" id="MobiDB-lite"/>
    </source>
</evidence>
<feature type="region of interest" description="Disordered" evidence="1">
    <location>
        <begin position="1"/>
        <end position="37"/>
    </location>
</feature>
<proteinExistence type="predicted"/>
<comment type="caution">
    <text evidence="2">The sequence shown here is derived from an EMBL/GenBank/DDBJ whole genome shotgun (WGS) entry which is preliminary data.</text>
</comment>